<dbReference type="eggNOG" id="ENOG502RD1P">
    <property type="taxonomic scope" value="Eukaryota"/>
</dbReference>
<feature type="transmembrane region" description="Helical" evidence="11">
    <location>
        <begin position="281"/>
        <end position="301"/>
    </location>
</feature>
<reference evidence="14" key="1">
    <citation type="submission" date="2025-08" db="UniProtKB">
        <authorList>
            <consortium name="RefSeq"/>
        </authorList>
    </citation>
    <scope>IDENTIFICATION</scope>
    <source>
        <tissue evidence="14">Liver</tissue>
    </source>
</reference>
<evidence type="ECO:0000256" key="5">
    <source>
        <dbReference type="ARBA" id="ARBA00022692"/>
    </source>
</evidence>
<keyword evidence="13" id="KW-1185">Reference proteome</keyword>
<evidence type="ECO:0000256" key="6">
    <source>
        <dbReference type="ARBA" id="ARBA00022989"/>
    </source>
</evidence>
<feature type="transmembrane region" description="Helical" evidence="11">
    <location>
        <begin position="90"/>
        <end position="112"/>
    </location>
</feature>
<keyword evidence="7 11" id="KW-0297">G-protein coupled receptor</keyword>
<dbReference type="OrthoDB" id="9576884at2759"/>
<evidence type="ECO:0000256" key="9">
    <source>
        <dbReference type="ARBA" id="ARBA00023170"/>
    </source>
</evidence>
<name>A0A1U7RET3_MESAU</name>
<feature type="transmembrane region" description="Helical" evidence="11">
    <location>
        <begin position="45"/>
        <end position="70"/>
    </location>
</feature>
<evidence type="ECO:0000256" key="1">
    <source>
        <dbReference type="ARBA" id="ARBA00004651"/>
    </source>
</evidence>
<dbReference type="InterPro" id="IPR017452">
    <property type="entry name" value="GPCR_Rhodpsn_7TM"/>
</dbReference>
<evidence type="ECO:0000313" key="14">
    <source>
        <dbReference type="RefSeq" id="XP_005085719.2"/>
    </source>
</evidence>
<dbReference type="InterPro" id="IPR004072">
    <property type="entry name" value="Vmron_rcpt_1"/>
</dbReference>
<keyword evidence="10 11" id="KW-0807">Transducer</keyword>
<dbReference type="PANTHER" id="PTHR24062">
    <property type="entry name" value="VOMERONASAL TYPE-1 RECEPTOR"/>
    <property type="match status" value="1"/>
</dbReference>
<feature type="transmembrane region" description="Helical" evidence="11">
    <location>
        <begin position="12"/>
        <end position="33"/>
    </location>
</feature>
<keyword evidence="8 11" id="KW-0472">Membrane</keyword>
<feature type="transmembrane region" description="Helical" evidence="11">
    <location>
        <begin position="190"/>
        <end position="208"/>
    </location>
</feature>
<keyword evidence="6 11" id="KW-1133">Transmembrane helix</keyword>
<protein>
    <recommendedName>
        <fullName evidence="11">Vomeronasal type-1 receptor</fullName>
    </recommendedName>
</protein>
<evidence type="ECO:0000256" key="7">
    <source>
        <dbReference type="ARBA" id="ARBA00023040"/>
    </source>
</evidence>
<keyword evidence="3 11" id="KW-1003">Cell membrane</keyword>
<dbReference type="GO" id="GO:0019236">
    <property type="term" value="P:response to pheromone"/>
    <property type="evidence" value="ECO:0007669"/>
    <property type="project" value="UniProtKB-KW"/>
</dbReference>
<keyword evidence="9 11" id="KW-0675">Receptor</keyword>
<comment type="similarity">
    <text evidence="2 11">Belongs to the G-protein coupled receptor 1 family.</text>
</comment>
<dbReference type="GO" id="GO:0016503">
    <property type="term" value="F:pheromone receptor activity"/>
    <property type="evidence" value="ECO:0007669"/>
    <property type="project" value="InterPro"/>
</dbReference>
<evidence type="ECO:0000256" key="8">
    <source>
        <dbReference type="ARBA" id="ARBA00023136"/>
    </source>
</evidence>
<feature type="transmembrane region" description="Helical" evidence="11">
    <location>
        <begin position="236"/>
        <end position="261"/>
    </location>
</feature>
<dbReference type="GeneID" id="101834146"/>
<dbReference type="GO" id="GO:0007606">
    <property type="term" value="P:sensory perception of chemical stimulus"/>
    <property type="evidence" value="ECO:0007669"/>
    <property type="project" value="UniProtKB-ARBA"/>
</dbReference>
<dbReference type="Proteomes" id="UP000886700">
    <property type="component" value="Unplaced"/>
</dbReference>
<feature type="domain" description="G-protein coupled receptors family 1 profile" evidence="12">
    <location>
        <begin position="22"/>
        <end position="286"/>
    </location>
</feature>
<sequence length="305" mass="35040">MDFWILVIRITFLSQTTTGILGNFCLIFYHLVLCYRECILKPTDLILMNLMSANALIILSAGVPHTMAAFGFKQFVSDFGCRLLLCMQAFGRSVSIGTICLLSVFQAISIRFRESCWKDHKVRTVNYMGCSISLLWVFYTLINFIFFLNPLIKLSSKNMTRKRDFGYCSIVGRNEINDSLYTALVVCPEVLFSVFIALSSGSMIVFLYRHKQRVQHIHSKHGSRRTSPESRATQNILLLVCNFLAFYTLSSILRGCIALLHNHDWWLVNITRLTSLCFPSFGPFVLMSHYSTVFRLSLSWIRNKK</sequence>
<comment type="subcellular location">
    <subcellularLocation>
        <location evidence="1 11">Cell membrane</location>
        <topology evidence="1 11">Multi-pass membrane protein</topology>
    </subcellularLocation>
</comment>
<dbReference type="KEGG" id="maua:101834146"/>
<dbReference type="SUPFAM" id="SSF81321">
    <property type="entry name" value="Family A G protein-coupled receptor-like"/>
    <property type="match status" value="1"/>
</dbReference>
<dbReference type="PROSITE" id="PS50262">
    <property type="entry name" value="G_PROTEIN_RECEP_F1_2"/>
    <property type="match status" value="1"/>
</dbReference>
<keyword evidence="4 11" id="KW-0589">Pheromone response</keyword>
<evidence type="ECO:0000256" key="4">
    <source>
        <dbReference type="ARBA" id="ARBA00022507"/>
    </source>
</evidence>
<gene>
    <name evidence="14" type="primary">LOC101834146</name>
</gene>
<evidence type="ECO:0000256" key="11">
    <source>
        <dbReference type="RuleBase" id="RU364061"/>
    </source>
</evidence>
<evidence type="ECO:0000256" key="10">
    <source>
        <dbReference type="ARBA" id="ARBA00023224"/>
    </source>
</evidence>
<accession>A0A1U7RET3</accession>
<dbReference type="Pfam" id="PF03402">
    <property type="entry name" value="V1R"/>
    <property type="match status" value="1"/>
</dbReference>
<dbReference type="Gene3D" id="1.20.1070.10">
    <property type="entry name" value="Rhodopsin 7-helix transmembrane proteins"/>
    <property type="match status" value="1"/>
</dbReference>
<dbReference type="GO" id="GO:0005886">
    <property type="term" value="C:plasma membrane"/>
    <property type="evidence" value="ECO:0007669"/>
    <property type="project" value="UniProtKB-SubCell"/>
</dbReference>
<dbReference type="RefSeq" id="XP_005085719.2">
    <property type="nucleotide sequence ID" value="XM_005085662.4"/>
</dbReference>
<evidence type="ECO:0000313" key="13">
    <source>
        <dbReference type="Proteomes" id="UP000886700"/>
    </source>
</evidence>
<evidence type="ECO:0000256" key="3">
    <source>
        <dbReference type="ARBA" id="ARBA00022475"/>
    </source>
</evidence>
<proteinExistence type="inferred from homology"/>
<dbReference type="AlphaFoldDB" id="A0A1U7RET3"/>
<keyword evidence="5 11" id="KW-0812">Transmembrane</keyword>
<feature type="transmembrane region" description="Helical" evidence="11">
    <location>
        <begin position="124"/>
        <end position="148"/>
    </location>
</feature>
<organism evidence="13 14">
    <name type="scientific">Mesocricetus auratus</name>
    <name type="common">Golden hamster</name>
    <dbReference type="NCBI Taxonomy" id="10036"/>
    <lineage>
        <taxon>Eukaryota</taxon>
        <taxon>Metazoa</taxon>
        <taxon>Chordata</taxon>
        <taxon>Craniata</taxon>
        <taxon>Vertebrata</taxon>
        <taxon>Euteleostomi</taxon>
        <taxon>Mammalia</taxon>
        <taxon>Eutheria</taxon>
        <taxon>Euarchontoglires</taxon>
        <taxon>Glires</taxon>
        <taxon>Rodentia</taxon>
        <taxon>Myomorpha</taxon>
        <taxon>Muroidea</taxon>
        <taxon>Cricetidae</taxon>
        <taxon>Cricetinae</taxon>
        <taxon>Mesocricetus</taxon>
    </lineage>
</organism>
<evidence type="ECO:0000259" key="12">
    <source>
        <dbReference type="PROSITE" id="PS50262"/>
    </source>
</evidence>
<evidence type="ECO:0000256" key="2">
    <source>
        <dbReference type="ARBA" id="ARBA00010663"/>
    </source>
</evidence>